<keyword evidence="1" id="KW-1133">Transmembrane helix</keyword>
<proteinExistence type="predicted"/>
<evidence type="ECO:0000313" key="3">
    <source>
        <dbReference type="Proteomes" id="UP000824267"/>
    </source>
</evidence>
<comment type="caution">
    <text evidence="2">The sequence shown here is derived from an EMBL/GenBank/DDBJ whole genome shotgun (WGS) entry which is preliminary data.</text>
</comment>
<keyword evidence="1" id="KW-0472">Membrane</keyword>
<sequence length="167" mass="19080">METKIRVYGKAQNRTALGIIHAYLLMHPHATLEDLKQAFPDTLNPDCGVKRIFVDMKEIDAVQGPNWNGFFSEDDCLLKLQDGSNVAVVSMWTKNSFDKLVDWAKQYGIETVKFEVAEKGTGRKGGYRFEYLNGYLPPVPEKKKKKNPIWIIFFAIVVIIILIVLFL</sequence>
<dbReference type="EMBL" id="DXGG01000183">
    <property type="protein sequence ID" value="HIW87773.1"/>
    <property type="molecule type" value="Genomic_DNA"/>
</dbReference>
<evidence type="ECO:0000313" key="2">
    <source>
        <dbReference type="EMBL" id="HIW87773.1"/>
    </source>
</evidence>
<protein>
    <submittedName>
        <fullName evidence="2">Uncharacterized protein</fullName>
    </submittedName>
</protein>
<gene>
    <name evidence="2" type="ORF">IAC47_05805</name>
</gene>
<accession>A0A9D1RIM2</accession>
<keyword evidence="1" id="KW-0812">Transmembrane</keyword>
<organism evidence="2 3">
    <name type="scientific">Candidatus Onthomorpha intestinigallinarum</name>
    <dbReference type="NCBI Taxonomy" id="2840880"/>
    <lineage>
        <taxon>Bacteria</taxon>
        <taxon>Pseudomonadati</taxon>
        <taxon>Bacteroidota</taxon>
        <taxon>Bacteroidia</taxon>
        <taxon>Bacteroidales</taxon>
        <taxon>Candidatus Onthomorpha</taxon>
    </lineage>
</organism>
<dbReference type="AlphaFoldDB" id="A0A9D1RIM2"/>
<name>A0A9D1RIM2_9BACT</name>
<feature type="transmembrane region" description="Helical" evidence="1">
    <location>
        <begin position="149"/>
        <end position="166"/>
    </location>
</feature>
<reference evidence="2" key="2">
    <citation type="submission" date="2021-04" db="EMBL/GenBank/DDBJ databases">
        <authorList>
            <person name="Gilroy R."/>
        </authorList>
    </citation>
    <scope>NUCLEOTIDE SEQUENCE</scope>
    <source>
        <strain evidence="2">Gambia16-930</strain>
    </source>
</reference>
<reference evidence="2" key="1">
    <citation type="journal article" date="2021" name="PeerJ">
        <title>Extensive microbial diversity within the chicken gut microbiome revealed by metagenomics and culture.</title>
        <authorList>
            <person name="Gilroy R."/>
            <person name="Ravi A."/>
            <person name="Getino M."/>
            <person name="Pursley I."/>
            <person name="Horton D.L."/>
            <person name="Alikhan N.F."/>
            <person name="Baker D."/>
            <person name="Gharbi K."/>
            <person name="Hall N."/>
            <person name="Watson M."/>
            <person name="Adriaenssens E.M."/>
            <person name="Foster-Nyarko E."/>
            <person name="Jarju S."/>
            <person name="Secka A."/>
            <person name="Antonio M."/>
            <person name="Oren A."/>
            <person name="Chaudhuri R.R."/>
            <person name="La Ragione R."/>
            <person name="Hildebrand F."/>
            <person name="Pallen M.J."/>
        </authorList>
    </citation>
    <scope>NUCLEOTIDE SEQUENCE</scope>
    <source>
        <strain evidence="2">Gambia16-930</strain>
    </source>
</reference>
<evidence type="ECO:0000256" key="1">
    <source>
        <dbReference type="SAM" id="Phobius"/>
    </source>
</evidence>
<dbReference type="Proteomes" id="UP000824267">
    <property type="component" value="Unassembled WGS sequence"/>
</dbReference>